<dbReference type="Proteomes" id="UP000189670">
    <property type="component" value="Unassembled WGS sequence"/>
</dbReference>
<protein>
    <submittedName>
        <fullName evidence="1">Uncharacterized protein</fullName>
    </submittedName>
</protein>
<accession>A0A1V1NSZ3</accession>
<dbReference type="EMBL" id="ATBP01002585">
    <property type="protein sequence ID" value="ETR65695.1"/>
    <property type="molecule type" value="Genomic_DNA"/>
</dbReference>
<reference evidence="2" key="1">
    <citation type="submission" date="2012-11" db="EMBL/GenBank/DDBJ databases">
        <authorList>
            <person name="Lucero-Rivera Y.E."/>
            <person name="Tovar-Ramirez D."/>
        </authorList>
    </citation>
    <scope>NUCLEOTIDE SEQUENCE [LARGE SCALE GENOMIC DNA]</scope>
    <source>
        <strain evidence="2">Araruama</strain>
    </source>
</reference>
<organism evidence="1 2">
    <name type="scientific">Candidatus Magnetoglobus multicellularis str. Araruama</name>
    <dbReference type="NCBI Taxonomy" id="890399"/>
    <lineage>
        <taxon>Bacteria</taxon>
        <taxon>Pseudomonadati</taxon>
        <taxon>Thermodesulfobacteriota</taxon>
        <taxon>Desulfobacteria</taxon>
        <taxon>Desulfobacterales</taxon>
        <taxon>Desulfobacteraceae</taxon>
        <taxon>Candidatus Magnetoglobus</taxon>
    </lineage>
</organism>
<comment type="caution">
    <text evidence="1">The sequence shown here is derived from an EMBL/GenBank/DDBJ whole genome shotgun (WGS) entry which is preliminary data.</text>
</comment>
<evidence type="ECO:0000313" key="2">
    <source>
        <dbReference type="Proteomes" id="UP000189670"/>
    </source>
</evidence>
<dbReference type="AlphaFoldDB" id="A0A1V1NSZ3"/>
<name>A0A1V1NSZ3_9BACT</name>
<evidence type="ECO:0000313" key="1">
    <source>
        <dbReference type="EMBL" id="ETR65695.1"/>
    </source>
</evidence>
<gene>
    <name evidence="1" type="ORF">OMM_13857</name>
</gene>
<sequence>MIRSQFGVDWVTIDALCNVLRIDGIDRSVLLSAMGKGLRSLEDVSKYFWSRSNYGEGDFCLHDQASEFEQEPGSVVLLPSYRFFTIAMRNVRRRIKLCEFFAIKLHRWYSFAVVPEMRNMRQLLLFPEASH</sequence>
<proteinExistence type="predicted"/>